<keyword evidence="1" id="KW-0238">DNA-binding</keyword>
<keyword evidence="2" id="KW-0812">Transmembrane</keyword>
<feature type="transmembrane region" description="Helical" evidence="2">
    <location>
        <begin position="276"/>
        <end position="297"/>
    </location>
</feature>
<comment type="caution">
    <text evidence="4">The sequence shown here is derived from an EMBL/GenBank/DDBJ whole genome shotgun (WGS) entry which is preliminary data.</text>
</comment>
<evidence type="ECO:0000313" key="5">
    <source>
        <dbReference type="Proteomes" id="UP001055185"/>
    </source>
</evidence>
<evidence type="ECO:0000256" key="1">
    <source>
        <dbReference type="ARBA" id="ARBA00023125"/>
    </source>
</evidence>
<dbReference type="Pfam" id="PF01381">
    <property type="entry name" value="HTH_3"/>
    <property type="match status" value="1"/>
</dbReference>
<dbReference type="PROSITE" id="PS50943">
    <property type="entry name" value="HTH_CROC1"/>
    <property type="match status" value="1"/>
</dbReference>
<dbReference type="PANTHER" id="PTHR46558">
    <property type="entry name" value="TRACRIPTIONAL REGULATORY PROTEIN-RELATED-RELATED"/>
    <property type="match status" value="1"/>
</dbReference>
<evidence type="ECO:0000256" key="2">
    <source>
        <dbReference type="SAM" id="Phobius"/>
    </source>
</evidence>
<feature type="transmembrane region" description="Helical" evidence="2">
    <location>
        <begin position="200"/>
        <end position="219"/>
    </location>
</feature>
<dbReference type="GO" id="GO:0003677">
    <property type="term" value="F:DNA binding"/>
    <property type="evidence" value="ECO:0007669"/>
    <property type="project" value="UniProtKB-KW"/>
</dbReference>
<proteinExistence type="predicted"/>
<dbReference type="PANTHER" id="PTHR46558:SF13">
    <property type="entry name" value="HTH-TYPE TRANSCRIPTIONAL REGULATOR IMMR"/>
    <property type="match status" value="1"/>
</dbReference>
<dbReference type="Proteomes" id="UP001055185">
    <property type="component" value="Unassembled WGS sequence"/>
</dbReference>
<dbReference type="RefSeq" id="WP_238317732.1">
    <property type="nucleotide sequence ID" value="NZ_BQKV01000098.1"/>
</dbReference>
<name>A0AA37IZZ9_9FIRM</name>
<dbReference type="SUPFAM" id="SSF47413">
    <property type="entry name" value="lambda repressor-like DNA-binding domains"/>
    <property type="match status" value="1"/>
</dbReference>
<gene>
    <name evidence="4" type="ORF">JCM17207_21410</name>
</gene>
<reference evidence="4" key="1">
    <citation type="journal article" date="2022" name="Int. J. Syst. Evol. Microbiol.">
        <title>Genome-based, phenotypic and chemotaxonomic classification of Faecalibacterium strains: proposal of three novel species Faecalibacterium duncaniae sp. nov., Faecalibacterium hattorii sp. nov. and Faecalibacterium gallinarum sp. nov. .</title>
        <authorList>
            <person name="Sakamoto M."/>
            <person name="Sakurai N."/>
            <person name="Tanno H."/>
            <person name="Iino T."/>
            <person name="Ohkuma M."/>
            <person name="Endo A."/>
        </authorList>
    </citation>
    <scope>NUCLEOTIDE SEQUENCE</scope>
    <source>
        <strain evidence="4">JCM 17207</strain>
    </source>
</reference>
<feature type="transmembrane region" description="Helical" evidence="2">
    <location>
        <begin position="303"/>
        <end position="320"/>
    </location>
</feature>
<dbReference type="SMART" id="SM00530">
    <property type="entry name" value="HTH_XRE"/>
    <property type="match status" value="1"/>
</dbReference>
<feature type="transmembrane region" description="Helical" evidence="2">
    <location>
        <begin position="138"/>
        <end position="159"/>
    </location>
</feature>
<keyword evidence="2" id="KW-0472">Membrane</keyword>
<evidence type="ECO:0000259" key="3">
    <source>
        <dbReference type="PROSITE" id="PS50943"/>
    </source>
</evidence>
<feature type="transmembrane region" description="Helical" evidence="2">
    <location>
        <begin position="225"/>
        <end position="246"/>
    </location>
</feature>
<feature type="transmembrane region" description="Helical" evidence="2">
    <location>
        <begin position="106"/>
        <end position="126"/>
    </location>
</feature>
<dbReference type="EMBL" id="BQKV01000098">
    <property type="protein sequence ID" value="GJN65516.1"/>
    <property type="molecule type" value="Genomic_DNA"/>
</dbReference>
<evidence type="ECO:0000313" key="4">
    <source>
        <dbReference type="EMBL" id="GJN65516.1"/>
    </source>
</evidence>
<dbReference type="AlphaFoldDB" id="A0AA37IZZ9"/>
<keyword evidence="5" id="KW-1185">Reference proteome</keyword>
<organism evidence="4 5">
    <name type="scientific">Faecalibacterium gallinarum</name>
    <dbReference type="NCBI Taxonomy" id="2903556"/>
    <lineage>
        <taxon>Bacteria</taxon>
        <taxon>Bacillati</taxon>
        <taxon>Bacillota</taxon>
        <taxon>Clostridia</taxon>
        <taxon>Eubacteriales</taxon>
        <taxon>Oscillospiraceae</taxon>
        <taxon>Faecalibacterium</taxon>
    </lineage>
</organism>
<dbReference type="InterPro" id="IPR001387">
    <property type="entry name" value="Cro/C1-type_HTH"/>
</dbReference>
<dbReference type="InterPro" id="IPR010982">
    <property type="entry name" value="Lambda_DNA-bd_dom_sf"/>
</dbReference>
<accession>A0AA37IZZ9</accession>
<sequence length="331" mass="37140">MSLAEKIIKLRKEQGWSQEELASRLDVTRQSVSKWESMSSVPDLDKIVKMSELFQVSTDYLLKETTPTETEERCTHPDEIRPAVRPVSLKETNLYLDLAPRCHRNIALALSLFILSPICLLLLSGAAEYHILPLGETAAIAIGCSVLFVVVAGGVALLLPSCMRLAPFEYLELEPISTEYSVIGVVQAKKEAFAPRYQQGLVVGVSLCIVSVVPLFLSYLLENEFYSVCAICLMLAILSAGVHILFRVWAAQEVYQKLLEEGEYTRAKKAENRRNASFVIFYWCLATAIYLAVSFYTESWNKTWIVWPVAGVLFAALLALKEMLYKNRNPS</sequence>
<feature type="domain" description="HTH cro/C1-type" evidence="3">
    <location>
        <begin position="7"/>
        <end position="61"/>
    </location>
</feature>
<dbReference type="Gene3D" id="1.10.260.40">
    <property type="entry name" value="lambda repressor-like DNA-binding domains"/>
    <property type="match status" value="1"/>
</dbReference>
<keyword evidence="2" id="KW-1133">Transmembrane helix</keyword>
<protein>
    <submittedName>
        <fullName evidence="4">Transcriptional regulator</fullName>
    </submittedName>
</protein>
<dbReference type="CDD" id="cd00093">
    <property type="entry name" value="HTH_XRE"/>
    <property type="match status" value="1"/>
</dbReference>